<accession>A0A9W4XJ21</accession>
<evidence type="ECO:0000256" key="1">
    <source>
        <dbReference type="SAM" id="MobiDB-lite"/>
    </source>
</evidence>
<organism evidence="2 3">
    <name type="scientific">Periconia digitata</name>
    <dbReference type="NCBI Taxonomy" id="1303443"/>
    <lineage>
        <taxon>Eukaryota</taxon>
        <taxon>Fungi</taxon>
        <taxon>Dikarya</taxon>
        <taxon>Ascomycota</taxon>
        <taxon>Pezizomycotina</taxon>
        <taxon>Dothideomycetes</taxon>
        <taxon>Pleosporomycetidae</taxon>
        <taxon>Pleosporales</taxon>
        <taxon>Massarineae</taxon>
        <taxon>Periconiaceae</taxon>
        <taxon>Periconia</taxon>
    </lineage>
</organism>
<protein>
    <submittedName>
        <fullName evidence="2">Uncharacterized protein</fullName>
    </submittedName>
</protein>
<dbReference type="OrthoDB" id="3694065at2759"/>
<feature type="compositionally biased region" description="Polar residues" evidence="1">
    <location>
        <begin position="59"/>
        <end position="79"/>
    </location>
</feature>
<gene>
    <name evidence="2" type="ORF">PDIGIT_LOCUS6818</name>
</gene>
<evidence type="ECO:0000313" key="2">
    <source>
        <dbReference type="EMBL" id="CAI6333769.1"/>
    </source>
</evidence>
<keyword evidence="3" id="KW-1185">Reference proteome</keyword>
<feature type="region of interest" description="Disordered" evidence="1">
    <location>
        <begin position="27"/>
        <end position="162"/>
    </location>
</feature>
<evidence type="ECO:0000313" key="3">
    <source>
        <dbReference type="Proteomes" id="UP001152607"/>
    </source>
</evidence>
<feature type="compositionally biased region" description="Basic residues" evidence="1">
    <location>
        <begin position="366"/>
        <end position="381"/>
    </location>
</feature>
<dbReference type="AlphaFoldDB" id="A0A9W4XJ21"/>
<feature type="region of interest" description="Disordered" evidence="1">
    <location>
        <begin position="302"/>
        <end position="325"/>
    </location>
</feature>
<feature type="compositionally biased region" description="Polar residues" evidence="1">
    <location>
        <begin position="27"/>
        <end position="37"/>
    </location>
</feature>
<reference evidence="2" key="1">
    <citation type="submission" date="2023-01" db="EMBL/GenBank/DDBJ databases">
        <authorList>
            <person name="Van Ghelder C."/>
            <person name="Rancurel C."/>
        </authorList>
    </citation>
    <scope>NUCLEOTIDE SEQUENCE</scope>
    <source>
        <strain evidence="2">CNCM I-4278</strain>
    </source>
</reference>
<proteinExistence type="predicted"/>
<comment type="caution">
    <text evidence="2">The sequence shown here is derived from an EMBL/GenBank/DDBJ whole genome shotgun (WGS) entry which is preliminary data.</text>
</comment>
<feature type="region of interest" description="Disordered" evidence="1">
    <location>
        <begin position="352"/>
        <end position="406"/>
    </location>
</feature>
<feature type="compositionally biased region" description="Low complexity" evidence="1">
    <location>
        <begin position="529"/>
        <end position="542"/>
    </location>
</feature>
<dbReference type="EMBL" id="CAOQHR010000004">
    <property type="protein sequence ID" value="CAI6333769.1"/>
    <property type="molecule type" value="Genomic_DNA"/>
</dbReference>
<dbReference type="Proteomes" id="UP001152607">
    <property type="component" value="Unassembled WGS sequence"/>
</dbReference>
<feature type="compositionally biased region" description="Low complexity" evidence="1">
    <location>
        <begin position="101"/>
        <end position="138"/>
    </location>
</feature>
<feature type="region of interest" description="Disordered" evidence="1">
    <location>
        <begin position="520"/>
        <end position="546"/>
    </location>
</feature>
<sequence>MTRQLDFPSLSLELPNSRMSVDFTKFTASKSPVNSRHPQSDKSALRLPHNYSISRRPLPNSSSLNEVPEEPSSTITTSKVHPRRRWAIFPSTPEHPHPQNSTLSRASSNASTSSSASGYSTTASSVFSRTQSTSTTFSADTSQYSLEHTRRRNDTKKQPTTLTSLPSHLLEHILSYALCLPLNVSIGPRNADDKHMQYRYHHAGVDYIDVRLIRKHPIFLVSHRIRDAALYALHDRCTFIIDLHSIYHSRVCSTVHDNLKKHKHFWLDERPPQMVRDTLRSLSRINIRLPVASCDDIDHLGRGEKENIGGSSGDKGGPRSLKKEKEDAVRIERYLEAILSLIWADNDAMEESRGRSSSLGRGSGSLRKRSTSRFRGKSRNRSSRDNESSRPVSRGRSNPVFEEDDHKRQPLKRLEVVFVKRSPSVMVLPETLQYVKHLRTLKVSGLTKYFLELEEQKVIFATKYGKRWRGIEPDGTRLLNDLQSLSITPNPDASYLSSIEGPSTRIPAMPILHTLDTQVPAASERPITSPSHASSPLSKSLLRNPLNWGKKKHKRKDSFSLLDESMGERGAMMEPPSIDELKKIAEDVRNGLY</sequence>
<name>A0A9W4XJ21_9PLEO</name>